<reference evidence="4 5" key="1">
    <citation type="submission" date="2023-06" db="EMBL/GenBank/DDBJ databases">
        <title>Cellulomonas sp. MW9 Whole genome sequence.</title>
        <authorList>
            <person name="Park S."/>
        </authorList>
    </citation>
    <scope>NUCLEOTIDE SEQUENCE [LARGE SCALE GENOMIC DNA]</scope>
    <source>
        <strain evidence="4 5">MW9</strain>
    </source>
</reference>
<accession>A0ABT7S7Z7</accession>
<dbReference type="SUPFAM" id="SSF46955">
    <property type="entry name" value="Putative DNA-binding domain"/>
    <property type="match status" value="1"/>
</dbReference>
<sequence length="260" mass="28278">MVSARAQRAAQEPTPAVDTPAAEQPEAEPWPRGISRRATMRISDVLAALEIEFPAVTTSKLRFLEEQGLVEPVRTPSGYRQYSPADIERLRFVLRQQRDRYMPLKVIGERLAALDAGEDEEPTTPARLATRDGVRQSSHGRWTAAALAAEASVTEDFVAELVSAGVLRPHDNGSFDPWTREVVASAAALAEHGIDVRHLRQFRAAADRQVDLVDQLVAPLRGQRSASSRAHAGTLAAEVGELCARMHTALVRAAVADLAP</sequence>
<protein>
    <submittedName>
        <fullName evidence="4">MerR family transcriptional regulator</fullName>
    </submittedName>
</protein>
<dbReference type="Gene3D" id="1.10.1660.10">
    <property type="match status" value="1"/>
</dbReference>
<dbReference type="CDD" id="cd00592">
    <property type="entry name" value="HTH_MerR-like"/>
    <property type="match status" value="1"/>
</dbReference>
<dbReference type="RefSeq" id="WP_289446434.1">
    <property type="nucleotide sequence ID" value="NZ_JAUCGR010000002.1"/>
</dbReference>
<dbReference type="Proteomes" id="UP001321453">
    <property type="component" value="Unassembled WGS sequence"/>
</dbReference>
<keyword evidence="5" id="KW-1185">Reference proteome</keyword>
<dbReference type="InterPro" id="IPR009061">
    <property type="entry name" value="DNA-bd_dom_put_sf"/>
</dbReference>
<evidence type="ECO:0000259" key="3">
    <source>
        <dbReference type="PROSITE" id="PS50937"/>
    </source>
</evidence>
<comment type="caution">
    <text evidence="4">The sequence shown here is derived from an EMBL/GenBank/DDBJ whole genome shotgun (WGS) entry which is preliminary data.</text>
</comment>
<dbReference type="Pfam" id="PF13411">
    <property type="entry name" value="MerR_1"/>
    <property type="match status" value="1"/>
</dbReference>
<dbReference type="PANTHER" id="PTHR30204">
    <property type="entry name" value="REDOX-CYCLING DRUG-SENSING TRANSCRIPTIONAL ACTIVATOR SOXR"/>
    <property type="match status" value="1"/>
</dbReference>
<dbReference type="PROSITE" id="PS50937">
    <property type="entry name" value="HTH_MERR_2"/>
    <property type="match status" value="1"/>
</dbReference>
<evidence type="ECO:0000256" key="2">
    <source>
        <dbReference type="SAM" id="MobiDB-lite"/>
    </source>
</evidence>
<feature type="region of interest" description="Disordered" evidence="2">
    <location>
        <begin position="1"/>
        <end position="35"/>
    </location>
</feature>
<organism evidence="4 5">
    <name type="scientific">Cellulomonas edaphi</name>
    <dbReference type="NCBI Taxonomy" id="3053468"/>
    <lineage>
        <taxon>Bacteria</taxon>
        <taxon>Bacillati</taxon>
        <taxon>Actinomycetota</taxon>
        <taxon>Actinomycetes</taxon>
        <taxon>Micrococcales</taxon>
        <taxon>Cellulomonadaceae</taxon>
        <taxon>Cellulomonas</taxon>
    </lineage>
</organism>
<evidence type="ECO:0000256" key="1">
    <source>
        <dbReference type="ARBA" id="ARBA00023125"/>
    </source>
</evidence>
<evidence type="ECO:0000313" key="5">
    <source>
        <dbReference type="Proteomes" id="UP001321453"/>
    </source>
</evidence>
<gene>
    <name evidence="4" type="ORF">QRT05_07410</name>
</gene>
<evidence type="ECO:0000313" key="4">
    <source>
        <dbReference type="EMBL" id="MDM7831157.1"/>
    </source>
</evidence>
<dbReference type="EMBL" id="JAUCGR010000002">
    <property type="protein sequence ID" value="MDM7831157.1"/>
    <property type="molecule type" value="Genomic_DNA"/>
</dbReference>
<feature type="domain" description="HTH merR-type" evidence="3">
    <location>
        <begin position="56"/>
        <end position="113"/>
    </location>
</feature>
<dbReference type="InterPro" id="IPR000551">
    <property type="entry name" value="MerR-type_HTH_dom"/>
</dbReference>
<name>A0ABT7S7Z7_9CELL</name>
<dbReference type="SMART" id="SM00422">
    <property type="entry name" value="HTH_MERR"/>
    <property type="match status" value="1"/>
</dbReference>
<proteinExistence type="predicted"/>
<keyword evidence="1" id="KW-0238">DNA-binding</keyword>
<dbReference type="PANTHER" id="PTHR30204:SF89">
    <property type="entry name" value="HTH MERR-TYPE DOMAIN-CONTAINING PROTEIN"/>
    <property type="match status" value="1"/>
</dbReference>
<dbReference type="InterPro" id="IPR047057">
    <property type="entry name" value="MerR_fam"/>
</dbReference>